<organism evidence="13 14">
    <name type="scientific">Paramarasmius palmivorus</name>
    <dbReference type="NCBI Taxonomy" id="297713"/>
    <lineage>
        <taxon>Eukaryota</taxon>
        <taxon>Fungi</taxon>
        <taxon>Dikarya</taxon>
        <taxon>Basidiomycota</taxon>
        <taxon>Agaricomycotina</taxon>
        <taxon>Agaricomycetes</taxon>
        <taxon>Agaricomycetidae</taxon>
        <taxon>Agaricales</taxon>
        <taxon>Marasmiineae</taxon>
        <taxon>Marasmiaceae</taxon>
        <taxon>Paramarasmius</taxon>
    </lineage>
</organism>
<evidence type="ECO:0000256" key="3">
    <source>
        <dbReference type="ARBA" id="ARBA00020256"/>
    </source>
</evidence>
<reference evidence="13 14" key="1">
    <citation type="submission" date="2024-01" db="EMBL/GenBank/DDBJ databases">
        <title>A draft genome for a cacao thread blight-causing isolate of Paramarasmius palmivorus.</title>
        <authorList>
            <person name="Baruah I.K."/>
            <person name="Bukari Y."/>
            <person name="Amoako-Attah I."/>
            <person name="Meinhardt L.W."/>
            <person name="Bailey B.A."/>
            <person name="Cohen S.P."/>
        </authorList>
    </citation>
    <scope>NUCLEOTIDE SEQUENCE [LARGE SCALE GENOMIC DNA]</scope>
    <source>
        <strain evidence="13 14">GH-12</strain>
    </source>
</reference>
<dbReference type="SUPFAM" id="SSF52540">
    <property type="entry name" value="P-loop containing nucleoside triphosphate hydrolases"/>
    <property type="match status" value="1"/>
</dbReference>
<protein>
    <recommendedName>
        <fullName evidence="3">Signal recognition particle receptor subunit beta</fullName>
    </recommendedName>
</protein>
<evidence type="ECO:0000256" key="9">
    <source>
        <dbReference type="ARBA" id="ARBA00023136"/>
    </source>
</evidence>
<keyword evidence="10" id="KW-0675">Receptor</keyword>
<evidence type="ECO:0000256" key="12">
    <source>
        <dbReference type="SAM" id="Phobius"/>
    </source>
</evidence>
<gene>
    <name evidence="13" type="ORF">VNI00_003120</name>
</gene>
<dbReference type="GO" id="GO:0005789">
    <property type="term" value="C:endoplasmic reticulum membrane"/>
    <property type="evidence" value="ECO:0007669"/>
    <property type="project" value="UniProtKB-SubCell"/>
</dbReference>
<evidence type="ECO:0000256" key="2">
    <source>
        <dbReference type="ARBA" id="ARBA00005619"/>
    </source>
</evidence>
<sequence length="278" mass="29974">MSDTESVNSSSHEPFKLDASFAQSPYFIPASLLVALIAVIAVVFITRRSSKARGNVLLLVGAPDAGKTAILSELVYGQTVPTHTSLQTNVSLLNAPGKKHPMRVVDIPGHPRIRDQFKEFLDDAKAVVFVVDANTVSRNGAAVAEHLHSVMKSILSLPPSHKLPPVLILAHKTDLLKSSATADSNSLAIDRVQKVLQRELEKRRIAQSGGMGVETMGSEDEKSDVSGLECTTQGGVFQFESWDGGDIVFLGSSVRQQGESEKSAVGLQAFQEWLDENM</sequence>
<comment type="subcellular location">
    <subcellularLocation>
        <location evidence="1">Endoplasmic reticulum membrane</location>
        <topology evidence="1">Single-pass membrane protein</topology>
    </subcellularLocation>
</comment>
<keyword evidence="9 12" id="KW-0472">Membrane</keyword>
<keyword evidence="4 12" id="KW-0812">Transmembrane</keyword>
<keyword evidence="8" id="KW-0342">GTP-binding</keyword>
<dbReference type="PANTHER" id="PTHR11711">
    <property type="entry name" value="ADP RIBOSYLATION FACTOR-RELATED"/>
    <property type="match status" value="1"/>
</dbReference>
<evidence type="ECO:0000256" key="8">
    <source>
        <dbReference type="ARBA" id="ARBA00023134"/>
    </source>
</evidence>
<keyword evidence="14" id="KW-1185">Reference proteome</keyword>
<evidence type="ECO:0000256" key="1">
    <source>
        <dbReference type="ARBA" id="ARBA00004389"/>
    </source>
</evidence>
<evidence type="ECO:0000256" key="11">
    <source>
        <dbReference type="SAM" id="MobiDB-lite"/>
    </source>
</evidence>
<dbReference type="GO" id="GO:0005525">
    <property type="term" value="F:GTP binding"/>
    <property type="evidence" value="ECO:0007669"/>
    <property type="project" value="UniProtKB-KW"/>
</dbReference>
<evidence type="ECO:0000256" key="10">
    <source>
        <dbReference type="ARBA" id="ARBA00023170"/>
    </source>
</evidence>
<proteinExistence type="inferred from homology"/>
<keyword evidence="6" id="KW-0256">Endoplasmic reticulum</keyword>
<evidence type="ECO:0000313" key="14">
    <source>
        <dbReference type="Proteomes" id="UP001383192"/>
    </source>
</evidence>
<accession>A0AAW0DSD0</accession>
<evidence type="ECO:0000256" key="6">
    <source>
        <dbReference type="ARBA" id="ARBA00022824"/>
    </source>
</evidence>
<dbReference type="EMBL" id="JAYKXP010000008">
    <property type="protein sequence ID" value="KAK7054657.1"/>
    <property type="molecule type" value="Genomic_DNA"/>
</dbReference>
<dbReference type="InterPro" id="IPR027417">
    <property type="entry name" value="P-loop_NTPase"/>
</dbReference>
<dbReference type="AlphaFoldDB" id="A0AAW0DSD0"/>
<dbReference type="InterPro" id="IPR024156">
    <property type="entry name" value="Small_GTPase_ARF"/>
</dbReference>
<dbReference type="Pfam" id="PF09439">
    <property type="entry name" value="SRPRB"/>
    <property type="match status" value="1"/>
</dbReference>
<feature type="region of interest" description="Disordered" evidence="11">
    <location>
        <begin position="208"/>
        <end position="227"/>
    </location>
</feature>
<comment type="caution">
    <text evidence="13">The sequence shown here is derived from an EMBL/GenBank/DDBJ whole genome shotgun (WGS) entry which is preliminary data.</text>
</comment>
<evidence type="ECO:0000256" key="5">
    <source>
        <dbReference type="ARBA" id="ARBA00022741"/>
    </source>
</evidence>
<evidence type="ECO:0000313" key="13">
    <source>
        <dbReference type="EMBL" id="KAK7054657.1"/>
    </source>
</evidence>
<dbReference type="Proteomes" id="UP001383192">
    <property type="component" value="Unassembled WGS sequence"/>
</dbReference>
<dbReference type="InterPro" id="IPR019009">
    <property type="entry name" value="SRP_receptor_beta_su"/>
</dbReference>
<dbReference type="PROSITE" id="PS51417">
    <property type="entry name" value="ARF"/>
    <property type="match status" value="1"/>
</dbReference>
<evidence type="ECO:0000256" key="7">
    <source>
        <dbReference type="ARBA" id="ARBA00022989"/>
    </source>
</evidence>
<keyword evidence="5" id="KW-0547">Nucleotide-binding</keyword>
<name>A0AAW0DSD0_9AGAR</name>
<evidence type="ECO:0000256" key="4">
    <source>
        <dbReference type="ARBA" id="ARBA00022692"/>
    </source>
</evidence>
<keyword evidence="7 12" id="KW-1133">Transmembrane helix</keyword>
<dbReference type="Gene3D" id="3.40.50.300">
    <property type="entry name" value="P-loop containing nucleotide triphosphate hydrolases"/>
    <property type="match status" value="1"/>
</dbReference>
<comment type="similarity">
    <text evidence="2">Belongs to the SRP receptor beta subunit family.</text>
</comment>
<feature type="transmembrane region" description="Helical" evidence="12">
    <location>
        <begin position="26"/>
        <end position="45"/>
    </location>
</feature>